<organism evidence="4">
    <name type="scientific">uncultured Caudovirales phage</name>
    <dbReference type="NCBI Taxonomy" id="2100421"/>
    <lineage>
        <taxon>Viruses</taxon>
        <taxon>Duplodnaviria</taxon>
        <taxon>Heunggongvirae</taxon>
        <taxon>Uroviricota</taxon>
        <taxon>Caudoviricetes</taxon>
        <taxon>Peduoviridae</taxon>
        <taxon>Maltschvirus</taxon>
        <taxon>Maltschvirus maltsch</taxon>
    </lineage>
</organism>
<name>A0A6J5T6L1_9CAUD</name>
<evidence type="ECO:0000313" key="1">
    <source>
        <dbReference type="EMBL" id="CAB4145885.1"/>
    </source>
</evidence>
<proteinExistence type="predicted"/>
<dbReference type="EMBL" id="LR797535">
    <property type="protein sequence ID" value="CAB4223425.1"/>
    <property type="molecule type" value="Genomic_DNA"/>
</dbReference>
<gene>
    <name evidence="3" type="ORF">UFOVP1219_21</name>
    <name evidence="4" type="ORF">UFOVP1671_70</name>
    <name evidence="5" type="ORF">UFOVP358_37</name>
    <name evidence="1" type="ORF">UFOVP476_67</name>
    <name evidence="2" type="ORF">UFOVP986_8</name>
</gene>
<sequence length="128" mass="14707">MDIFEALEQGVTILVADHTVKKTNTCKHCQREIVSTEEGWADPLATGDDSVWRLSCDKNDTFTAEHDVEETFCCDTPRPKGFTYFPNVTVCDTCLTQFPYYDCYCELIHDDCNEARAERNMAYREANK</sequence>
<protein>
    <submittedName>
        <fullName evidence="4">Uncharacterized protein</fullName>
    </submittedName>
</protein>
<dbReference type="EMBL" id="LR797169">
    <property type="protein sequence ID" value="CAB4191044.1"/>
    <property type="molecule type" value="Genomic_DNA"/>
</dbReference>
<evidence type="ECO:0000313" key="3">
    <source>
        <dbReference type="EMBL" id="CAB4191044.1"/>
    </source>
</evidence>
<accession>A0A6J5T6L1</accession>
<evidence type="ECO:0000313" key="5">
    <source>
        <dbReference type="EMBL" id="CAB5220517.1"/>
    </source>
</evidence>
<dbReference type="EMBL" id="LR796453">
    <property type="protein sequence ID" value="CAB4145885.1"/>
    <property type="molecule type" value="Genomic_DNA"/>
</dbReference>
<evidence type="ECO:0000313" key="2">
    <source>
        <dbReference type="EMBL" id="CAB4176079.1"/>
    </source>
</evidence>
<reference evidence="4" key="1">
    <citation type="submission" date="2020-05" db="EMBL/GenBank/DDBJ databases">
        <authorList>
            <person name="Chiriac C."/>
            <person name="Salcher M."/>
            <person name="Ghai R."/>
            <person name="Kavagutti S V."/>
        </authorList>
    </citation>
    <scope>NUCLEOTIDE SEQUENCE</scope>
</reference>
<dbReference type="EMBL" id="LR798290">
    <property type="protein sequence ID" value="CAB5220517.1"/>
    <property type="molecule type" value="Genomic_DNA"/>
</dbReference>
<dbReference type="EMBL" id="LR796931">
    <property type="protein sequence ID" value="CAB4176079.1"/>
    <property type="molecule type" value="Genomic_DNA"/>
</dbReference>
<evidence type="ECO:0000313" key="4">
    <source>
        <dbReference type="EMBL" id="CAB4223425.1"/>
    </source>
</evidence>